<organism evidence="1 2">
    <name type="scientific">Candidatus Borreliella tachyglossi</name>
    <dbReference type="NCBI Taxonomy" id="1964448"/>
    <lineage>
        <taxon>Bacteria</taxon>
        <taxon>Pseudomonadati</taxon>
        <taxon>Spirochaetota</taxon>
        <taxon>Spirochaetia</taxon>
        <taxon>Spirochaetales</taxon>
        <taxon>Borreliaceae</taxon>
        <taxon>Borreliella</taxon>
    </lineage>
</organism>
<evidence type="ECO:0000313" key="2">
    <source>
        <dbReference type="Proteomes" id="UP000244655"/>
    </source>
</evidence>
<sequence>MSALKDIYLTVSNLIRRYEQPMFLLKKTLVKNSENATISTKIDHDHLTKFNGIFLPLNKDETVELFGSKIYVNERYAKVYTLDGLNFRPEEQVLVEKSFLEIMSISGYFQNEIGYTVLMVRRL</sequence>
<proteinExistence type="predicted"/>
<evidence type="ECO:0000313" key="1">
    <source>
        <dbReference type="EMBL" id="AWG43287.1"/>
    </source>
</evidence>
<accession>A0A2S1LYA3</accession>
<dbReference type="Pfam" id="PF07405">
    <property type="entry name" value="DUF1506"/>
    <property type="match status" value="1"/>
</dbReference>
<dbReference type="RefSeq" id="WP_108729682.1">
    <property type="nucleotide sequence ID" value="NZ_CP025786.1"/>
</dbReference>
<gene>
    <name evidence="1" type="ORF">CR532_04635</name>
</gene>
<dbReference type="Proteomes" id="UP000244655">
    <property type="component" value="Plasmid pl78"/>
</dbReference>
<dbReference type="OrthoDB" id="350998at2"/>
<dbReference type="AlphaFoldDB" id="A0A2S1LYA3"/>
<name>A0A2S1LYA3_9SPIR</name>
<geneLocation type="plasmid" evidence="1 2">
    <name>pl78</name>
</geneLocation>
<protein>
    <submittedName>
        <fullName evidence="1">Uncharacterized protein</fullName>
    </submittedName>
</protein>
<dbReference type="InterPro" id="IPR010875">
    <property type="entry name" value="DUF1506"/>
</dbReference>
<keyword evidence="2" id="KW-1185">Reference proteome</keyword>
<keyword evidence="1" id="KW-0614">Plasmid</keyword>
<reference evidence="1 2" key="1">
    <citation type="submission" date="2018-01" db="EMBL/GenBank/DDBJ databases">
        <title>Genome sequence of Borrelia tachyglossi.</title>
        <authorList>
            <person name="Gofton A.W."/>
        </authorList>
    </citation>
    <scope>NUCLEOTIDE SEQUENCE [LARGE SCALE GENOMIC DNA]</scope>
    <source>
        <strain evidence="1 2">Bc-F10-1268</strain>
        <plasmid evidence="1 2">pl78</plasmid>
    </source>
</reference>
<dbReference type="EMBL" id="CP025786">
    <property type="protein sequence ID" value="AWG43287.1"/>
    <property type="molecule type" value="Genomic_DNA"/>
</dbReference>